<dbReference type="Gene3D" id="3.40.50.880">
    <property type="match status" value="1"/>
</dbReference>
<keyword evidence="8 10" id="KW-0408">Iron</keyword>
<dbReference type="EMBL" id="JAEPRD010000017">
    <property type="protein sequence ID" value="KAG2208976.1"/>
    <property type="molecule type" value="Genomic_DNA"/>
</dbReference>
<dbReference type="Gene3D" id="1.20.1370.20">
    <property type="match status" value="1"/>
</dbReference>
<reference evidence="17" key="1">
    <citation type="submission" date="2020-12" db="EMBL/GenBank/DDBJ databases">
        <title>Metabolic potential, ecology and presence of endohyphal bacteria is reflected in genomic diversity of Mucoromycotina.</title>
        <authorList>
            <person name="Muszewska A."/>
            <person name="Okrasinska A."/>
            <person name="Steczkiewicz K."/>
            <person name="Drgas O."/>
            <person name="Orlowska M."/>
            <person name="Perlinska-Lenart U."/>
            <person name="Aleksandrzak-Piekarczyk T."/>
            <person name="Szatraj K."/>
            <person name="Zielenkiewicz U."/>
            <person name="Pilsyk S."/>
            <person name="Malc E."/>
            <person name="Mieczkowski P."/>
            <person name="Kruszewska J.S."/>
            <person name="Biernat P."/>
            <person name="Pawlowska J."/>
        </authorList>
    </citation>
    <scope>NUCLEOTIDE SEQUENCE</scope>
    <source>
        <strain evidence="17">WA0000017839</strain>
    </source>
</reference>
<dbReference type="InterPro" id="IPR024712">
    <property type="entry name" value="Catalase_clade2"/>
</dbReference>
<dbReference type="InterPro" id="IPR043156">
    <property type="entry name" value="Catalase_clade2_helical"/>
</dbReference>
<gene>
    <name evidence="17" type="ORF">INT47_011116</name>
</gene>
<evidence type="ECO:0000256" key="4">
    <source>
        <dbReference type="ARBA" id="ARBA00022559"/>
    </source>
</evidence>
<feature type="cross-link" description="3'-histidyl-3-tyrosine (His-Tyr)" evidence="13">
    <location>
        <begin position="357"/>
        <end position="380"/>
    </location>
</feature>
<comment type="function">
    <text evidence="10">Occurs in almost all aerobically respiring organisms and serves to protect cells from the toxic effects of hydrogen peroxide.</text>
</comment>
<feature type="domain" description="Catalase core" evidence="16">
    <location>
        <begin position="35"/>
        <end position="434"/>
    </location>
</feature>
<comment type="catalytic activity">
    <reaction evidence="10">
        <text>2 H2O2 = O2 + 2 H2O</text>
        <dbReference type="Rhea" id="RHEA:20309"/>
        <dbReference type="ChEBI" id="CHEBI:15377"/>
        <dbReference type="ChEBI" id="CHEBI:15379"/>
        <dbReference type="ChEBI" id="CHEBI:16240"/>
        <dbReference type="EC" id="1.11.1.6"/>
    </reaction>
</comment>
<organism evidence="17 18">
    <name type="scientific">Mucor saturninus</name>
    <dbReference type="NCBI Taxonomy" id="64648"/>
    <lineage>
        <taxon>Eukaryota</taxon>
        <taxon>Fungi</taxon>
        <taxon>Fungi incertae sedis</taxon>
        <taxon>Mucoromycota</taxon>
        <taxon>Mucoromycotina</taxon>
        <taxon>Mucoromycetes</taxon>
        <taxon>Mucorales</taxon>
        <taxon>Mucorineae</taxon>
        <taxon>Mucoraceae</taxon>
        <taxon>Mucor</taxon>
    </lineage>
</organism>
<dbReference type="Pfam" id="PF06628">
    <property type="entry name" value="Catalase-rel"/>
    <property type="match status" value="1"/>
</dbReference>
<feature type="active site" evidence="11">
    <location>
        <position position="166"/>
    </location>
</feature>
<evidence type="ECO:0000259" key="16">
    <source>
        <dbReference type="SMART" id="SM01060"/>
    </source>
</evidence>
<feature type="compositionally biased region" description="Basic and acidic residues" evidence="14">
    <location>
        <begin position="473"/>
        <end position="484"/>
    </location>
</feature>
<dbReference type="SMART" id="SM01060">
    <property type="entry name" value="Catalase"/>
    <property type="match status" value="1"/>
</dbReference>
<dbReference type="GO" id="GO:0004096">
    <property type="term" value="F:catalase activity"/>
    <property type="evidence" value="ECO:0007669"/>
    <property type="project" value="UniProtKB-UniRule"/>
</dbReference>
<evidence type="ECO:0000256" key="7">
    <source>
        <dbReference type="ARBA" id="ARBA00023002"/>
    </source>
</evidence>
<dbReference type="CDD" id="cd03132">
    <property type="entry name" value="GATase1_catalase"/>
    <property type="match status" value="1"/>
</dbReference>
<keyword evidence="9 10" id="KW-0376">Hydrogen peroxide</keyword>
<dbReference type="PANTHER" id="PTHR42821:SF1">
    <property type="entry name" value="CATALASE-B"/>
    <property type="match status" value="1"/>
</dbReference>
<keyword evidence="5 10" id="KW-0349">Heme</keyword>
<dbReference type="EC" id="1.11.1.6" evidence="3 10"/>
<evidence type="ECO:0000256" key="12">
    <source>
        <dbReference type="PIRSR" id="PIRSR038927-2"/>
    </source>
</evidence>
<dbReference type="Pfam" id="PF00199">
    <property type="entry name" value="Catalase"/>
    <property type="match status" value="1"/>
</dbReference>
<dbReference type="InterPro" id="IPR018028">
    <property type="entry name" value="Catalase"/>
</dbReference>
<evidence type="ECO:0000256" key="2">
    <source>
        <dbReference type="ARBA" id="ARBA00005329"/>
    </source>
</evidence>
<dbReference type="OrthoDB" id="6880011at2759"/>
<dbReference type="GO" id="GO:0005829">
    <property type="term" value="C:cytosol"/>
    <property type="evidence" value="ECO:0007669"/>
    <property type="project" value="TreeGrafter"/>
</dbReference>
<feature type="chain" id="PRO_5034477673" description="Catalase" evidence="15">
    <location>
        <begin position="18"/>
        <end position="762"/>
    </location>
</feature>
<dbReference type="InterPro" id="IPR020835">
    <property type="entry name" value="Catalase_sf"/>
</dbReference>
<comment type="caution">
    <text evidence="17">The sequence shown here is derived from an EMBL/GenBank/DDBJ whole genome shotgun (WGS) entry which is preliminary data.</text>
</comment>
<dbReference type="PIRSF" id="PIRSF038927">
    <property type="entry name" value="Catalase_clade2"/>
    <property type="match status" value="1"/>
</dbReference>
<evidence type="ECO:0000313" key="17">
    <source>
        <dbReference type="EMBL" id="KAG2208976.1"/>
    </source>
</evidence>
<dbReference type="PANTHER" id="PTHR42821">
    <property type="entry name" value="CATALASE"/>
    <property type="match status" value="1"/>
</dbReference>
<keyword evidence="6 10" id="KW-0479">Metal-binding</keyword>
<dbReference type="PRINTS" id="PR00067">
    <property type="entry name" value="CATALASE"/>
</dbReference>
<name>A0A8H7RD41_9FUNG</name>
<dbReference type="InterPro" id="IPR041399">
    <property type="entry name" value="Catalase_large_C"/>
</dbReference>
<dbReference type="GO" id="GO:0042744">
    <property type="term" value="P:hydrogen peroxide catabolic process"/>
    <property type="evidence" value="ECO:0007669"/>
    <property type="project" value="UniProtKB-UniRule"/>
</dbReference>
<feature type="binding site" description="axial binding residue" evidence="12">
    <location>
        <position position="380"/>
    </location>
    <ligand>
        <name>heme</name>
        <dbReference type="ChEBI" id="CHEBI:30413"/>
    </ligand>
    <ligandPart>
        <name>Fe</name>
        <dbReference type="ChEBI" id="CHEBI:18248"/>
    </ligandPart>
</feature>
<evidence type="ECO:0000256" key="14">
    <source>
        <dbReference type="SAM" id="MobiDB-lite"/>
    </source>
</evidence>
<evidence type="ECO:0000256" key="13">
    <source>
        <dbReference type="PIRSR" id="PIRSR038927-4"/>
    </source>
</evidence>
<evidence type="ECO:0000256" key="10">
    <source>
        <dbReference type="PIRNR" id="PIRNR038927"/>
    </source>
</evidence>
<dbReference type="Proteomes" id="UP000603453">
    <property type="component" value="Unassembled WGS sequence"/>
</dbReference>
<evidence type="ECO:0000256" key="5">
    <source>
        <dbReference type="ARBA" id="ARBA00022617"/>
    </source>
</evidence>
<evidence type="ECO:0000256" key="9">
    <source>
        <dbReference type="ARBA" id="ARBA00023324"/>
    </source>
</evidence>
<sequence length="762" mass="85938">MKLLTVLTLIPLVLVLAQKDPVQEAIVIDAGTQETTQFGTKINNTDSLTAGERGPTLLEDFMLREKVMHFGKCITLKASVRLYHERIPERVVHARGVGAHGYFQTYTNWSNITAANFLQDPETKTPVFVRFSTVLGSRGSPDTVRDVRGFATRFYTQDGLWDLVGNVIAPFFIQDAIKFPDLIHAAKPEPDKEVPQAGTAHCTSYDFFSQHTESMHTVIWALSGRGLVKSFRQVEGFGVHTFRLITEDEKVVFVKFIWKPLQGLSNLVWDEAQKIAGKDIDYHRNDLYTAIENGDFPQYELCAQIVPEEDEDKYDFDLLDATKIIPESIVPAQCLGKMTLNRNVDNFFSETEQITFHLGHIVRGITFTDDPLLQGRLFSYTDTQVNRMNSVNYMQLPINQPLNPVHNNQRDGYMQRNVYKGKVAYYPDTLQNNTPAVVSPQEGGYLEYPEQVCKQDYQPGKDNSDLQYPTRQASDKKHHDESEKIGAPLKLSAKKQRGKSGKFADHFSQAQLFYNSLTTFEQQQVVDGARFEIGKCNDNSVRENMVQALNHVDHNLAVRIATYLGLNSPQDIYPNANMTSVGLSIEKYKLPENIRAKKVAILTAPGIDKNQVEHMLKFLTEKGAYVDLIGVEMNKDVAQTYLTASSVLYDAVFVPNGNQEAFDTLKGDTSLFPYEEPAMFILDAYRHGKPIAASGLGKSLLKAARLPNSVLNNAALQEQKKYGVLIMDDLDALHQHFEQAIRKQRFWIRLPLDPNATPSPTQ</sequence>
<dbReference type="InterPro" id="IPR002226">
    <property type="entry name" value="Catalase_haem_BS"/>
</dbReference>
<keyword evidence="15" id="KW-0732">Signal</keyword>
<accession>A0A8H7RD41</accession>
<keyword evidence="18" id="KW-1185">Reference proteome</keyword>
<comment type="similarity">
    <text evidence="2 10">Belongs to the catalase family.</text>
</comment>
<dbReference type="Pfam" id="PF18011">
    <property type="entry name" value="Catalase_C"/>
    <property type="match status" value="1"/>
</dbReference>
<feature type="signal peptide" evidence="15">
    <location>
        <begin position="1"/>
        <end position="17"/>
    </location>
</feature>
<evidence type="ECO:0000256" key="1">
    <source>
        <dbReference type="ARBA" id="ARBA00001971"/>
    </source>
</evidence>
<evidence type="ECO:0000256" key="6">
    <source>
        <dbReference type="ARBA" id="ARBA00022723"/>
    </source>
</evidence>
<keyword evidence="7 10" id="KW-0560">Oxidoreductase</keyword>
<comment type="cofactor">
    <cofactor evidence="1 10 12">
        <name>heme</name>
        <dbReference type="ChEBI" id="CHEBI:30413"/>
    </cofactor>
</comment>
<dbReference type="AlphaFoldDB" id="A0A8H7RD41"/>
<dbReference type="InterPro" id="IPR029062">
    <property type="entry name" value="Class_I_gatase-like"/>
</dbReference>
<dbReference type="InterPro" id="IPR011614">
    <property type="entry name" value="Catalase_core"/>
</dbReference>
<dbReference type="SUPFAM" id="SSF56634">
    <property type="entry name" value="Heme-dependent catalase-like"/>
    <property type="match status" value="1"/>
</dbReference>
<dbReference type="PROSITE" id="PS00437">
    <property type="entry name" value="CATALASE_1"/>
    <property type="match status" value="1"/>
</dbReference>
<dbReference type="InterPro" id="IPR010582">
    <property type="entry name" value="Catalase_immune_responsive"/>
</dbReference>
<dbReference type="GO" id="GO:0046872">
    <property type="term" value="F:metal ion binding"/>
    <property type="evidence" value="ECO:0007669"/>
    <property type="project" value="UniProtKB-KW"/>
</dbReference>
<dbReference type="GO" id="GO:0006979">
    <property type="term" value="P:response to oxidative stress"/>
    <property type="evidence" value="ECO:0007669"/>
    <property type="project" value="InterPro"/>
</dbReference>
<protein>
    <recommendedName>
        <fullName evidence="3 10">Catalase</fullName>
        <ecNumber evidence="3 10">1.11.1.6</ecNumber>
    </recommendedName>
</protein>
<feature type="region of interest" description="Disordered" evidence="14">
    <location>
        <begin position="456"/>
        <end position="492"/>
    </location>
</feature>
<evidence type="ECO:0000256" key="11">
    <source>
        <dbReference type="PIRSR" id="PIRSR038927-1"/>
    </source>
</evidence>
<dbReference type="GO" id="GO:0020037">
    <property type="term" value="F:heme binding"/>
    <property type="evidence" value="ECO:0007669"/>
    <property type="project" value="UniProtKB-UniRule"/>
</dbReference>
<evidence type="ECO:0000256" key="8">
    <source>
        <dbReference type="ARBA" id="ARBA00023004"/>
    </source>
</evidence>
<evidence type="ECO:0000313" key="18">
    <source>
        <dbReference type="Proteomes" id="UP000603453"/>
    </source>
</evidence>
<dbReference type="PROSITE" id="PS51402">
    <property type="entry name" value="CATALASE_3"/>
    <property type="match status" value="1"/>
</dbReference>
<dbReference type="Gene3D" id="2.40.180.10">
    <property type="entry name" value="Catalase core domain"/>
    <property type="match status" value="1"/>
</dbReference>
<keyword evidence="4 10" id="KW-0575">Peroxidase</keyword>
<evidence type="ECO:0000256" key="15">
    <source>
        <dbReference type="SAM" id="SignalP"/>
    </source>
</evidence>
<evidence type="ECO:0000256" key="3">
    <source>
        <dbReference type="ARBA" id="ARBA00012314"/>
    </source>
</evidence>
<feature type="active site" evidence="11">
    <location>
        <position position="93"/>
    </location>
</feature>
<dbReference type="SUPFAM" id="SSF52317">
    <property type="entry name" value="Class I glutamine amidotransferase-like"/>
    <property type="match status" value="1"/>
</dbReference>
<proteinExistence type="inferred from homology"/>